<comment type="similarity">
    <text evidence="3">Belongs to the Nudix hydrolase family. NudC subfamily.</text>
</comment>
<gene>
    <name evidence="11" type="ORF">DAKH74_011390</name>
</gene>
<keyword evidence="12" id="KW-1185">Reference proteome</keyword>
<feature type="domain" description="Nudix hydrolase" evidence="10">
    <location>
        <begin position="214"/>
        <end position="349"/>
    </location>
</feature>
<dbReference type="InterPro" id="IPR049734">
    <property type="entry name" value="NudC-like_C"/>
</dbReference>
<evidence type="ECO:0000256" key="8">
    <source>
        <dbReference type="ARBA" id="ARBA00023027"/>
    </source>
</evidence>
<keyword evidence="5" id="KW-0479">Metal-binding</keyword>
<dbReference type="PROSITE" id="PS51462">
    <property type="entry name" value="NUDIX"/>
    <property type="match status" value="1"/>
</dbReference>
<dbReference type="Proteomes" id="UP001377567">
    <property type="component" value="Unassembled WGS sequence"/>
</dbReference>
<evidence type="ECO:0000256" key="9">
    <source>
        <dbReference type="ARBA" id="ARBA00023679"/>
    </source>
</evidence>
<dbReference type="InterPro" id="IPR050241">
    <property type="entry name" value="NAD-cap_RNA_hydrolase_NudC"/>
</dbReference>
<dbReference type="PANTHER" id="PTHR42904:SF6">
    <property type="entry name" value="NAD-CAPPED RNA HYDROLASE NUDT12"/>
    <property type="match status" value="1"/>
</dbReference>
<keyword evidence="8" id="KW-0520">NAD</keyword>
<evidence type="ECO:0000256" key="2">
    <source>
        <dbReference type="ARBA" id="ARBA00001947"/>
    </source>
</evidence>
<evidence type="ECO:0000256" key="4">
    <source>
        <dbReference type="ARBA" id="ARBA00012381"/>
    </source>
</evidence>
<dbReference type="EC" id="3.6.1.22" evidence="4"/>
<dbReference type="Pfam" id="PF00293">
    <property type="entry name" value="NUDIX"/>
    <property type="match status" value="1"/>
</dbReference>
<dbReference type="Gene3D" id="3.90.79.10">
    <property type="entry name" value="Nucleoside Triphosphate Pyrophosphohydrolase"/>
    <property type="match status" value="1"/>
</dbReference>
<evidence type="ECO:0000256" key="5">
    <source>
        <dbReference type="ARBA" id="ARBA00022723"/>
    </source>
</evidence>
<accession>A0AAV5RUW7</accession>
<dbReference type="PROSITE" id="PS00893">
    <property type="entry name" value="NUDIX_BOX"/>
    <property type="match status" value="1"/>
</dbReference>
<dbReference type="AlphaFoldDB" id="A0AAV5RUW7"/>
<dbReference type="InterPro" id="IPR000086">
    <property type="entry name" value="NUDIX_hydrolase_dom"/>
</dbReference>
<dbReference type="PANTHER" id="PTHR42904">
    <property type="entry name" value="NUDIX HYDROLASE, NUDC SUBFAMILY"/>
    <property type="match status" value="1"/>
</dbReference>
<keyword evidence="7" id="KW-0460">Magnesium</keyword>
<keyword evidence="6" id="KW-0378">Hydrolase</keyword>
<protein>
    <recommendedName>
        <fullName evidence="4">NAD(+) diphosphatase</fullName>
        <ecNumber evidence="4">3.6.1.22</ecNumber>
    </recommendedName>
</protein>
<dbReference type="InterPro" id="IPR015797">
    <property type="entry name" value="NUDIX_hydrolase-like_dom_sf"/>
</dbReference>
<comment type="cofactor">
    <cofactor evidence="1">
        <name>Mg(2+)</name>
        <dbReference type="ChEBI" id="CHEBI:18420"/>
    </cofactor>
</comment>
<evidence type="ECO:0000313" key="12">
    <source>
        <dbReference type="Proteomes" id="UP001377567"/>
    </source>
</evidence>
<dbReference type="GO" id="GO:0006742">
    <property type="term" value="P:NADP+ catabolic process"/>
    <property type="evidence" value="ECO:0007669"/>
    <property type="project" value="TreeGrafter"/>
</dbReference>
<dbReference type="Gene3D" id="3.90.79.20">
    <property type="match status" value="1"/>
</dbReference>
<name>A0AAV5RUW7_MAUHU</name>
<evidence type="ECO:0000313" key="11">
    <source>
        <dbReference type="EMBL" id="GMM54523.1"/>
    </source>
</evidence>
<dbReference type="GO" id="GO:0019677">
    <property type="term" value="P:NAD+ catabolic process"/>
    <property type="evidence" value="ECO:0007669"/>
    <property type="project" value="TreeGrafter"/>
</dbReference>
<dbReference type="SUPFAM" id="SSF55811">
    <property type="entry name" value="Nudix"/>
    <property type="match status" value="1"/>
</dbReference>
<proteinExistence type="inferred from homology"/>
<dbReference type="InterPro" id="IPR020084">
    <property type="entry name" value="NUDIX_hydrolase_CS"/>
</dbReference>
<organism evidence="11 12">
    <name type="scientific">Maudiozyma humilis</name>
    <name type="common">Sour dough yeast</name>
    <name type="synonym">Kazachstania humilis</name>
    <dbReference type="NCBI Taxonomy" id="51915"/>
    <lineage>
        <taxon>Eukaryota</taxon>
        <taxon>Fungi</taxon>
        <taxon>Dikarya</taxon>
        <taxon>Ascomycota</taxon>
        <taxon>Saccharomycotina</taxon>
        <taxon>Saccharomycetes</taxon>
        <taxon>Saccharomycetales</taxon>
        <taxon>Saccharomycetaceae</taxon>
        <taxon>Maudiozyma</taxon>
    </lineage>
</organism>
<evidence type="ECO:0000256" key="6">
    <source>
        <dbReference type="ARBA" id="ARBA00022801"/>
    </source>
</evidence>
<comment type="catalytic activity">
    <reaction evidence="9">
        <text>a 5'-end NAD(+)-phospho-ribonucleoside in mRNA + H2O = a 5'-end phospho-adenosine-phospho-ribonucleoside in mRNA + beta-nicotinamide D-ribonucleotide + 2 H(+)</text>
        <dbReference type="Rhea" id="RHEA:60876"/>
        <dbReference type="Rhea" id="RHEA-COMP:15698"/>
        <dbReference type="Rhea" id="RHEA-COMP:15719"/>
        <dbReference type="ChEBI" id="CHEBI:14649"/>
        <dbReference type="ChEBI" id="CHEBI:15377"/>
        <dbReference type="ChEBI" id="CHEBI:15378"/>
        <dbReference type="ChEBI" id="CHEBI:144029"/>
        <dbReference type="ChEBI" id="CHEBI:144051"/>
    </reaction>
    <physiologicalReaction direction="left-to-right" evidence="9">
        <dbReference type="Rhea" id="RHEA:60877"/>
    </physiologicalReaction>
</comment>
<evidence type="ECO:0000256" key="1">
    <source>
        <dbReference type="ARBA" id="ARBA00001946"/>
    </source>
</evidence>
<evidence type="ECO:0000259" key="10">
    <source>
        <dbReference type="PROSITE" id="PS51462"/>
    </source>
</evidence>
<comment type="caution">
    <text evidence="11">The sequence shown here is derived from an EMBL/GenBank/DDBJ whole genome shotgun (WGS) entry which is preliminary data.</text>
</comment>
<evidence type="ECO:0000256" key="7">
    <source>
        <dbReference type="ARBA" id="ARBA00022842"/>
    </source>
</evidence>
<sequence length="378" mass="41715">MLSYFGDPDVNRVSFLRGDDTFMQKALAFPSSVFVPFVEGSALHTHGADGKSTHLVTATFESAPESLQQTIRNCAAVLNTPAGRVSELHVSLTFLGLHQDVKLHANQLEYSRNGEKYNGTPFFAINYLDAKAAPEFPGATPLGFMDAFAISSHDAALFSHAKMYIDWLARTRHCTGCGYYVYPQEGGTKVTCGNPDKNIKCPVRDARVSNFCFPRTDPISIVACVDAELTKVCLARSKRQIDDKHAFYSCVAGFMEPGETVEAACVRELWEETGVQCLPQDVQLLGSQPWPYPANLMIGCLATVHFDGSNESVSLNHDPELMDARWFDIKELCTAIDEHKEGFFMPFAGEFYLPGAQAIAYDILKYVADLYKSKNGAN</sequence>
<dbReference type="GO" id="GO:0035529">
    <property type="term" value="F:NADH pyrophosphatase activity"/>
    <property type="evidence" value="ECO:0007669"/>
    <property type="project" value="TreeGrafter"/>
</dbReference>
<dbReference type="GO" id="GO:0046872">
    <property type="term" value="F:metal ion binding"/>
    <property type="evidence" value="ECO:0007669"/>
    <property type="project" value="UniProtKB-KW"/>
</dbReference>
<reference evidence="11 12" key="1">
    <citation type="journal article" date="2023" name="Elife">
        <title>Identification of key yeast species and microbe-microbe interactions impacting larval growth of Drosophila in the wild.</title>
        <authorList>
            <person name="Mure A."/>
            <person name="Sugiura Y."/>
            <person name="Maeda R."/>
            <person name="Honda K."/>
            <person name="Sakurai N."/>
            <person name="Takahashi Y."/>
            <person name="Watada M."/>
            <person name="Katoh T."/>
            <person name="Gotoh A."/>
            <person name="Gotoh Y."/>
            <person name="Taniguchi I."/>
            <person name="Nakamura K."/>
            <person name="Hayashi T."/>
            <person name="Katayama T."/>
            <person name="Uemura T."/>
            <person name="Hattori Y."/>
        </authorList>
    </citation>
    <scope>NUCLEOTIDE SEQUENCE [LARGE SCALE GENOMIC DNA]</scope>
    <source>
        <strain evidence="11 12">KH-74</strain>
    </source>
</reference>
<dbReference type="EMBL" id="BTGD01000003">
    <property type="protein sequence ID" value="GMM54523.1"/>
    <property type="molecule type" value="Genomic_DNA"/>
</dbReference>
<dbReference type="CDD" id="cd03429">
    <property type="entry name" value="NUDIX_NADH_pyrophosphatase_Nudt13"/>
    <property type="match status" value="1"/>
</dbReference>
<dbReference type="GO" id="GO:0005829">
    <property type="term" value="C:cytosol"/>
    <property type="evidence" value="ECO:0007669"/>
    <property type="project" value="TreeGrafter"/>
</dbReference>
<evidence type="ECO:0000256" key="3">
    <source>
        <dbReference type="ARBA" id="ARBA00009595"/>
    </source>
</evidence>
<dbReference type="GO" id="GO:0005777">
    <property type="term" value="C:peroxisome"/>
    <property type="evidence" value="ECO:0007669"/>
    <property type="project" value="TreeGrafter"/>
</dbReference>
<comment type="cofactor">
    <cofactor evidence="2">
        <name>Zn(2+)</name>
        <dbReference type="ChEBI" id="CHEBI:29105"/>
    </cofactor>
</comment>